<feature type="domain" description="HTH tetR-type" evidence="3">
    <location>
        <begin position="40"/>
        <end position="100"/>
    </location>
</feature>
<proteinExistence type="predicted"/>
<sequence>MQGNKYLKVCLIFFIIYVSIVPRQEGKREHSGIISMENHDKKKLLIISAALKRFAHYGLAKTTMTEIAKDISFSKALLYYYFPDKLSLYVSVIENVMHTISKDLLKSVEKTATCTEGILTLLQKRQGYIQKYYNLIEFTKMAGPAELPADLLEKFNRAKDFEMKIIVGVFERGVSSSELKIDDIQVTAEIFVEALTGIHFNILNKERKIFPTKDQFKQIFFKEKKFAEIFLSGLKPN</sequence>
<evidence type="ECO:0000256" key="2">
    <source>
        <dbReference type="PROSITE-ProRule" id="PRU00335"/>
    </source>
</evidence>
<accession>A0A4R6IDH7</accession>
<keyword evidence="1 2" id="KW-0238">DNA-binding</keyword>
<dbReference type="EMBL" id="SNWM01000006">
    <property type="protein sequence ID" value="TDO19657.1"/>
    <property type="molecule type" value="Genomic_DNA"/>
</dbReference>
<evidence type="ECO:0000313" key="5">
    <source>
        <dbReference type="Proteomes" id="UP000295499"/>
    </source>
</evidence>
<dbReference type="PROSITE" id="PS50977">
    <property type="entry name" value="HTH_TETR_2"/>
    <property type="match status" value="1"/>
</dbReference>
<comment type="caution">
    <text evidence="4">The sequence shown here is derived from an EMBL/GenBank/DDBJ whole genome shotgun (WGS) entry which is preliminary data.</text>
</comment>
<keyword evidence="5" id="KW-1185">Reference proteome</keyword>
<dbReference type="InterPro" id="IPR050109">
    <property type="entry name" value="HTH-type_TetR-like_transc_reg"/>
</dbReference>
<evidence type="ECO:0000256" key="1">
    <source>
        <dbReference type="ARBA" id="ARBA00023125"/>
    </source>
</evidence>
<dbReference type="Gene3D" id="1.10.10.60">
    <property type="entry name" value="Homeodomain-like"/>
    <property type="match status" value="1"/>
</dbReference>
<name>A0A4R6IDH7_9SPHI</name>
<dbReference type="PRINTS" id="PR00455">
    <property type="entry name" value="HTHTETR"/>
</dbReference>
<dbReference type="InterPro" id="IPR001647">
    <property type="entry name" value="HTH_TetR"/>
</dbReference>
<dbReference type="AlphaFoldDB" id="A0A4R6IDH7"/>
<evidence type="ECO:0000313" key="4">
    <source>
        <dbReference type="EMBL" id="TDO19657.1"/>
    </source>
</evidence>
<gene>
    <name evidence="4" type="ORF">CLV32_4280</name>
</gene>
<organism evidence="4 5">
    <name type="scientific">Pedobacter duraquae</name>
    <dbReference type="NCBI Taxonomy" id="425511"/>
    <lineage>
        <taxon>Bacteria</taxon>
        <taxon>Pseudomonadati</taxon>
        <taxon>Bacteroidota</taxon>
        <taxon>Sphingobacteriia</taxon>
        <taxon>Sphingobacteriales</taxon>
        <taxon>Sphingobacteriaceae</taxon>
        <taxon>Pedobacter</taxon>
    </lineage>
</organism>
<dbReference type="GO" id="GO:0003677">
    <property type="term" value="F:DNA binding"/>
    <property type="evidence" value="ECO:0007669"/>
    <property type="project" value="UniProtKB-UniRule"/>
</dbReference>
<reference evidence="4 5" key="1">
    <citation type="submission" date="2019-03" db="EMBL/GenBank/DDBJ databases">
        <title>Genomic Encyclopedia of Archaeal and Bacterial Type Strains, Phase II (KMG-II): from individual species to whole genera.</title>
        <authorList>
            <person name="Goeker M."/>
        </authorList>
    </citation>
    <scope>NUCLEOTIDE SEQUENCE [LARGE SCALE GENOMIC DNA]</scope>
    <source>
        <strain evidence="4 5">DSM 19034</strain>
    </source>
</reference>
<dbReference type="PANTHER" id="PTHR30328:SF54">
    <property type="entry name" value="HTH-TYPE TRANSCRIPTIONAL REPRESSOR SCO4008"/>
    <property type="match status" value="1"/>
</dbReference>
<dbReference type="Proteomes" id="UP000295499">
    <property type="component" value="Unassembled WGS sequence"/>
</dbReference>
<dbReference type="Pfam" id="PF00440">
    <property type="entry name" value="TetR_N"/>
    <property type="match status" value="1"/>
</dbReference>
<dbReference type="InterPro" id="IPR009057">
    <property type="entry name" value="Homeodomain-like_sf"/>
</dbReference>
<feature type="DNA-binding region" description="H-T-H motif" evidence="2">
    <location>
        <begin position="63"/>
        <end position="82"/>
    </location>
</feature>
<dbReference type="SUPFAM" id="SSF46689">
    <property type="entry name" value="Homeodomain-like"/>
    <property type="match status" value="1"/>
</dbReference>
<protein>
    <submittedName>
        <fullName evidence="4">TetR family transcriptional regulator</fullName>
    </submittedName>
</protein>
<dbReference type="PANTHER" id="PTHR30328">
    <property type="entry name" value="TRANSCRIPTIONAL REPRESSOR"/>
    <property type="match status" value="1"/>
</dbReference>
<dbReference type="Gene3D" id="1.10.357.10">
    <property type="entry name" value="Tetracycline Repressor, domain 2"/>
    <property type="match status" value="1"/>
</dbReference>
<evidence type="ECO:0000259" key="3">
    <source>
        <dbReference type="PROSITE" id="PS50977"/>
    </source>
</evidence>